<accession>A0ABT0M8P8</accession>
<evidence type="ECO:0000313" key="2">
    <source>
        <dbReference type="Proteomes" id="UP001203004"/>
    </source>
</evidence>
<dbReference type="EMBL" id="JAMAST010000003">
    <property type="protein sequence ID" value="MCL1631242.1"/>
    <property type="molecule type" value="Genomic_DNA"/>
</dbReference>
<sequence>MPTIDLYNEQEAQPMAYLKVVVDNFEALREEGADTLEESFIRWAREAGSLGIQFILTVSRANGIRPNLLSSLPIRLSYYMTDQSEFYTIFSGSVKKTVEAVPGRALIKVEELEMVQTYLPFEAKAAADYLNQLRAAIRDCNERYPESRTIYHVPMLPERLGSTEFLKNRQMNQDILYFGLDEDTVKPLGVSLRQMNAFIIVGDPQKGKTNTIRLILEQLIRREAHIALSDSEELIFTQAAASNEWTYLDDSDTVELYVDQLECDLAEREQEVKEQMLTTGQTRADVASSYPVYYLLIDGLDTFLHKLDNRLQNRLINLMKRYAPIGFSVIAAGNQLEWKGYDLLITELKHAKDALLLVRKTDQTVFTLPYVSKEPALDNGLGYLIHQGQDRRLMLPLADALNFDLVKRK</sequence>
<keyword evidence="2" id="KW-1185">Reference proteome</keyword>
<gene>
    <name evidence="1" type="ORF">M3N64_04675</name>
</gene>
<dbReference type="SUPFAM" id="SSF52540">
    <property type="entry name" value="P-loop containing nucleoside triphosphate hydrolases"/>
    <property type="match status" value="1"/>
</dbReference>
<comment type="caution">
    <text evidence="1">The sequence shown here is derived from an EMBL/GenBank/DDBJ whole genome shotgun (WGS) entry which is preliminary data.</text>
</comment>
<proteinExistence type="predicted"/>
<reference evidence="1 2" key="1">
    <citation type="submission" date="2022-05" db="EMBL/GenBank/DDBJ databases">
        <title>Sporolactobacillus sp nov CPB3-1, isolated from tree bark (Mangifera indica L.).</title>
        <authorList>
            <person name="Phuengjayaem S."/>
            <person name="Tanasupawat S."/>
        </authorList>
    </citation>
    <scope>NUCLEOTIDE SEQUENCE [LARGE SCALE GENOMIC DNA]</scope>
    <source>
        <strain evidence="1 2">CPB3-1</strain>
    </source>
</reference>
<name>A0ABT0M8P8_9BACL</name>
<evidence type="ECO:0000313" key="1">
    <source>
        <dbReference type="EMBL" id="MCL1631242.1"/>
    </source>
</evidence>
<protein>
    <recommendedName>
        <fullName evidence="3">FtsK domain-containing protein</fullName>
    </recommendedName>
</protein>
<evidence type="ECO:0008006" key="3">
    <source>
        <dbReference type="Google" id="ProtNLM"/>
    </source>
</evidence>
<dbReference type="Proteomes" id="UP001203004">
    <property type="component" value="Unassembled WGS sequence"/>
</dbReference>
<dbReference type="RefSeq" id="WP_249098825.1">
    <property type="nucleotide sequence ID" value="NZ_JAMAST010000003.1"/>
</dbReference>
<dbReference type="Gene3D" id="3.40.50.300">
    <property type="entry name" value="P-loop containing nucleotide triphosphate hydrolases"/>
    <property type="match status" value="2"/>
</dbReference>
<dbReference type="InterPro" id="IPR027417">
    <property type="entry name" value="P-loop_NTPase"/>
</dbReference>
<organism evidence="1 2">
    <name type="scientific">Sporolactobacillus mangiferae</name>
    <dbReference type="NCBI Taxonomy" id="2940498"/>
    <lineage>
        <taxon>Bacteria</taxon>
        <taxon>Bacillati</taxon>
        <taxon>Bacillota</taxon>
        <taxon>Bacilli</taxon>
        <taxon>Bacillales</taxon>
        <taxon>Sporolactobacillaceae</taxon>
        <taxon>Sporolactobacillus</taxon>
    </lineage>
</organism>